<evidence type="ECO:0008006" key="3">
    <source>
        <dbReference type="Google" id="ProtNLM"/>
    </source>
</evidence>
<reference evidence="1 2" key="1">
    <citation type="submission" date="2015-04" db="EMBL/GenBank/DDBJ databases">
        <title>Draft genome sequence of Rathayibacter toxicus strain FH-142 (AKA 70134 or CS 32), a Western Australian isolate.</title>
        <authorList>
            <consortium name="Consortium for Microbial Forensics and Genomics (microFORGE)"/>
            <person name="Knight B.M."/>
            <person name="Roberts D.P."/>
            <person name="Lin D."/>
            <person name="Hari K."/>
            <person name="Fletcher J."/>
            <person name="Melcher U."/>
            <person name="Blagden T."/>
            <person name="Luster D.G."/>
            <person name="Sechler A.J."/>
            <person name="Schneider W.L."/>
            <person name="Winegar R.A."/>
        </authorList>
    </citation>
    <scope>NUCLEOTIDE SEQUENCE [LARGE SCALE GENOMIC DNA]</scope>
    <source>
        <strain evidence="1 2">FH142</strain>
    </source>
</reference>
<accession>A0A0C5BFX6</accession>
<dbReference type="Proteomes" id="UP000052979">
    <property type="component" value="Unassembled WGS sequence"/>
</dbReference>
<comment type="caution">
    <text evidence="1">The sequence shown here is derived from an EMBL/GenBank/DDBJ whole genome shotgun (WGS) entry which is preliminary data.</text>
</comment>
<dbReference type="KEGG" id="rtx:TI83_02160"/>
<sequence>MKVHLLTIGDVADAVAHRLTEALRAAGDLTSIDRIVGGRGLHPSYWPHADLRVVIAWRESAAEFEVVDRSCAETGVPFTQAVFTHPRLRVGPTIVPGGGGEPSNTVGGCQRCLERRQRQHDAGIERAEALWQRYAVDDTAGPSGYLPHHVSLATALLARVVAAARAGRLEQERNVVRSVHLLRGTTHLTELIPVHGCERCGVQRLDSTWARLASEFADLGAIAARRTAGV</sequence>
<name>A0A0C5BFX6_9MICO</name>
<dbReference type="STRING" id="145458.APU90_04315"/>
<dbReference type="Gene3D" id="3.40.50.720">
    <property type="entry name" value="NAD(P)-binding Rossmann-like Domain"/>
    <property type="match status" value="1"/>
</dbReference>
<evidence type="ECO:0000313" key="1">
    <source>
        <dbReference type="EMBL" id="KKM46089.1"/>
    </source>
</evidence>
<organism evidence="1 2">
    <name type="scientific">Rathayibacter toxicus</name>
    <dbReference type="NCBI Taxonomy" id="145458"/>
    <lineage>
        <taxon>Bacteria</taxon>
        <taxon>Bacillati</taxon>
        <taxon>Actinomycetota</taxon>
        <taxon>Actinomycetes</taxon>
        <taxon>Micrococcales</taxon>
        <taxon>Microbacteriaceae</taxon>
        <taxon>Rathayibacter</taxon>
    </lineage>
</organism>
<dbReference type="RefSeq" id="WP_027692665.1">
    <property type="nucleotide sequence ID" value="NZ_CP010848.1"/>
</dbReference>
<dbReference type="eggNOG" id="ENOG5032TX5">
    <property type="taxonomic scope" value="Bacteria"/>
</dbReference>
<keyword evidence="2" id="KW-1185">Reference proteome</keyword>
<dbReference type="KEGG" id="rtc:APU90_04315"/>
<dbReference type="EMBL" id="LBFI01000024">
    <property type="protein sequence ID" value="KKM46089.1"/>
    <property type="molecule type" value="Genomic_DNA"/>
</dbReference>
<dbReference type="PATRIC" id="fig|145458.7.peg.514"/>
<protein>
    <recommendedName>
        <fullName evidence="3">TOMM leader peptide-binding protein</fullName>
    </recommendedName>
</protein>
<evidence type="ECO:0000313" key="2">
    <source>
        <dbReference type="Proteomes" id="UP000052979"/>
    </source>
</evidence>
<proteinExistence type="predicted"/>
<gene>
    <name evidence="1" type="ORF">VT73_03170</name>
</gene>
<dbReference type="GeneID" id="93667932"/>
<dbReference type="AlphaFoldDB" id="A0A0C5BFX6"/>